<dbReference type="GO" id="GO:0004664">
    <property type="term" value="F:prephenate dehydratase activity"/>
    <property type="evidence" value="ECO:0007669"/>
    <property type="project" value="InterPro"/>
</dbReference>
<accession>A0AAX4L0L9</accession>
<dbReference type="PANTHER" id="PTHR21022:SF19">
    <property type="entry name" value="PREPHENATE DEHYDRATASE-RELATED"/>
    <property type="match status" value="1"/>
</dbReference>
<dbReference type="AlphaFoldDB" id="A0AAX4L0L9"/>
<protein>
    <submittedName>
        <fullName evidence="8">Prephenate dehydratase domain-containing protein</fullName>
    </submittedName>
</protein>
<sequence>MVDVNGIYYLGPEGSFTHEAAIILKGELKSNPTISSIFNAISKTNNSIGVVPIENSLEGPVNETLDNLYTYDDIHVIGEIERRIELVLASKSDDIRKIKKIYSHPHAFNEARERIKELGFNDYIPVESTSKAAQIASQDLEAAAICSAFAAKLYNLNIILNKLNYDNNYTRFIIISKEIRFNGDKSMVMFTVPHKPGALYKVLQVFYEYNINILMIYSRPLKSIPWQYYFYLEYEGDMSNKEFIEKLLKSTSVLKLKGSFSKIR</sequence>
<dbReference type="CDD" id="cd13630">
    <property type="entry name" value="PBP2_PDT_1"/>
    <property type="match status" value="1"/>
</dbReference>
<feature type="domain" description="Prephenate dehydratase" evidence="6">
    <location>
        <begin position="6"/>
        <end position="177"/>
    </location>
</feature>
<name>A0AAX4L0L9_9CREN</name>
<evidence type="ECO:0000256" key="5">
    <source>
        <dbReference type="ARBA" id="ARBA00029440"/>
    </source>
</evidence>
<feature type="domain" description="ACT" evidence="7">
    <location>
        <begin position="187"/>
        <end position="264"/>
    </location>
</feature>
<dbReference type="RefSeq" id="WP_338599966.1">
    <property type="nucleotide sequence ID" value="NZ_CP146016.1"/>
</dbReference>
<keyword evidence="1" id="KW-0028">Amino-acid biosynthesis</keyword>
<dbReference type="Gene3D" id="3.30.70.260">
    <property type="match status" value="1"/>
</dbReference>
<dbReference type="PROSITE" id="PS51671">
    <property type="entry name" value="ACT"/>
    <property type="match status" value="1"/>
</dbReference>
<organism evidence="8 9">
    <name type="scientific">Sulfolobus tengchongensis</name>
    <dbReference type="NCBI Taxonomy" id="207809"/>
    <lineage>
        <taxon>Archaea</taxon>
        <taxon>Thermoproteota</taxon>
        <taxon>Thermoprotei</taxon>
        <taxon>Sulfolobales</taxon>
        <taxon>Sulfolobaceae</taxon>
        <taxon>Sulfolobus</taxon>
    </lineage>
</organism>
<dbReference type="SUPFAM" id="SSF55021">
    <property type="entry name" value="ACT-like"/>
    <property type="match status" value="1"/>
</dbReference>
<dbReference type="Pfam" id="PF00800">
    <property type="entry name" value="PDT"/>
    <property type="match status" value="1"/>
</dbReference>
<keyword evidence="2" id="KW-0057">Aromatic amino acid biosynthesis</keyword>
<dbReference type="GO" id="GO:0009094">
    <property type="term" value="P:L-phenylalanine biosynthetic process"/>
    <property type="evidence" value="ECO:0007669"/>
    <property type="project" value="UniProtKB-KW"/>
</dbReference>
<keyword evidence="4" id="KW-0456">Lyase</keyword>
<dbReference type="Gene3D" id="3.40.190.10">
    <property type="entry name" value="Periplasmic binding protein-like II"/>
    <property type="match status" value="2"/>
</dbReference>
<evidence type="ECO:0000259" key="6">
    <source>
        <dbReference type="PROSITE" id="PS51171"/>
    </source>
</evidence>
<reference evidence="8 9" key="1">
    <citation type="submission" date="2024-02" db="EMBL/GenBank/DDBJ databases">
        <title>STSV induces naive adaptation in Sulfolobus.</title>
        <authorList>
            <person name="Xiang X."/>
            <person name="Song M."/>
        </authorList>
    </citation>
    <scope>NUCLEOTIDE SEQUENCE [LARGE SCALE GENOMIC DNA]</scope>
    <source>
        <strain evidence="8 9">RT2</strain>
    </source>
</reference>
<dbReference type="EMBL" id="CP146016">
    <property type="protein sequence ID" value="WWQ59976.1"/>
    <property type="molecule type" value="Genomic_DNA"/>
</dbReference>
<evidence type="ECO:0000313" key="9">
    <source>
        <dbReference type="Proteomes" id="UP001432202"/>
    </source>
</evidence>
<evidence type="ECO:0000256" key="3">
    <source>
        <dbReference type="ARBA" id="ARBA00023222"/>
    </source>
</evidence>
<comment type="pathway">
    <text evidence="5">Amino-acid biosynthesis.</text>
</comment>
<evidence type="ECO:0000256" key="1">
    <source>
        <dbReference type="ARBA" id="ARBA00022605"/>
    </source>
</evidence>
<dbReference type="Proteomes" id="UP001432202">
    <property type="component" value="Chromosome"/>
</dbReference>
<gene>
    <name evidence="8" type="ORF">V6M85_11000</name>
</gene>
<dbReference type="PROSITE" id="PS51171">
    <property type="entry name" value="PREPHENATE_DEHYDR_3"/>
    <property type="match status" value="1"/>
</dbReference>
<proteinExistence type="predicted"/>
<dbReference type="SUPFAM" id="SSF53850">
    <property type="entry name" value="Periplasmic binding protein-like II"/>
    <property type="match status" value="1"/>
</dbReference>
<evidence type="ECO:0000313" key="8">
    <source>
        <dbReference type="EMBL" id="WWQ59976.1"/>
    </source>
</evidence>
<keyword evidence="3" id="KW-0584">Phenylalanine biosynthesis</keyword>
<evidence type="ECO:0000256" key="4">
    <source>
        <dbReference type="ARBA" id="ARBA00023239"/>
    </source>
</evidence>
<dbReference type="InterPro" id="IPR045865">
    <property type="entry name" value="ACT-like_dom_sf"/>
</dbReference>
<keyword evidence="9" id="KW-1185">Reference proteome</keyword>
<evidence type="ECO:0000259" key="7">
    <source>
        <dbReference type="PROSITE" id="PS51671"/>
    </source>
</evidence>
<dbReference type="InterPro" id="IPR001086">
    <property type="entry name" value="Preph_deHydtase"/>
</dbReference>
<evidence type="ECO:0000256" key="2">
    <source>
        <dbReference type="ARBA" id="ARBA00023141"/>
    </source>
</evidence>
<dbReference type="GeneID" id="89337303"/>
<dbReference type="Pfam" id="PF01842">
    <property type="entry name" value="ACT"/>
    <property type="match status" value="1"/>
</dbReference>
<dbReference type="PANTHER" id="PTHR21022">
    <property type="entry name" value="PREPHENATE DEHYDRATASE P PROTEIN"/>
    <property type="match status" value="1"/>
</dbReference>
<dbReference type="InterPro" id="IPR002912">
    <property type="entry name" value="ACT_dom"/>
</dbReference>
<dbReference type="CDD" id="cd04905">
    <property type="entry name" value="ACT_CM-PDT"/>
    <property type="match status" value="1"/>
</dbReference>
<dbReference type="GO" id="GO:0005737">
    <property type="term" value="C:cytoplasm"/>
    <property type="evidence" value="ECO:0007669"/>
    <property type="project" value="TreeGrafter"/>
</dbReference>